<protein>
    <recommendedName>
        <fullName evidence="11">t-SNARE coiled-coil homology domain-containing protein</fullName>
    </recommendedName>
</protein>
<keyword evidence="6 10" id="KW-1133">Transmembrane helix</keyword>
<organism evidence="12 13">
    <name type="scientific">Vanilla planifolia</name>
    <name type="common">Vanilla</name>
    <dbReference type="NCBI Taxonomy" id="51239"/>
    <lineage>
        <taxon>Eukaryota</taxon>
        <taxon>Viridiplantae</taxon>
        <taxon>Streptophyta</taxon>
        <taxon>Embryophyta</taxon>
        <taxon>Tracheophyta</taxon>
        <taxon>Spermatophyta</taxon>
        <taxon>Magnoliopsida</taxon>
        <taxon>Liliopsida</taxon>
        <taxon>Asparagales</taxon>
        <taxon>Orchidaceae</taxon>
        <taxon>Vanilloideae</taxon>
        <taxon>Vanilleae</taxon>
        <taxon>Vanilla</taxon>
    </lineage>
</organism>
<sequence length="254" mass="29104">MEQLTKNLKKLQEANEESKSVTKASAMRNIKKRMDREISDVGKAVCAIKMKLEEVDRENVENRKKPGCEKGTAVDRSRISMTIPLKKKLKDSMNDFQKLRQSIQNEYREVIKKRVFTVTGTAPTEEMIDELIETGDSEKIFQKAIVGENGREQVIDAMEEIQERNDAIREIEKKMLELQQVFVDMEILIKAQGELLDNIESQVAIAINHIENGVDALETTKSMENKSRKCMTIVIFVLVIFVSMVALTILKPWK</sequence>
<dbReference type="GO" id="GO:0005484">
    <property type="term" value="F:SNAP receptor activity"/>
    <property type="evidence" value="ECO:0007669"/>
    <property type="project" value="InterPro"/>
</dbReference>
<dbReference type="InterPro" id="IPR010989">
    <property type="entry name" value="SNARE"/>
</dbReference>
<dbReference type="Proteomes" id="UP000636800">
    <property type="component" value="Chromosome 1"/>
</dbReference>
<feature type="coiled-coil region" evidence="9">
    <location>
        <begin position="151"/>
        <end position="181"/>
    </location>
</feature>
<dbReference type="CDD" id="cd00179">
    <property type="entry name" value="SynN"/>
    <property type="match status" value="1"/>
</dbReference>
<name>A0A835VH18_VANPL</name>
<evidence type="ECO:0000256" key="7">
    <source>
        <dbReference type="ARBA" id="ARBA00023136"/>
    </source>
</evidence>
<dbReference type="PROSITE" id="PS50192">
    <property type="entry name" value="T_SNARE"/>
    <property type="match status" value="1"/>
</dbReference>
<dbReference type="GO" id="GO:0000149">
    <property type="term" value="F:SNARE binding"/>
    <property type="evidence" value="ECO:0007669"/>
    <property type="project" value="TreeGrafter"/>
</dbReference>
<dbReference type="CDD" id="cd15848">
    <property type="entry name" value="SNARE_syntaxin1-like"/>
    <property type="match status" value="1"/>
</dbReference>
<dbReference type="GO" id="GO:0031201">
    <property type="term" value="C:SNARE complex"/>
    <property type="evidence" value="ECO:0007669"/>
    <property type="project" value="TreeGrafter"/>
</dbReference>
<dbReference type="PANTHER" id="PTHR19957:SF307">
    <property type="entry name" value="PROTEIN SSO1-RELATED"/>
    <property type="match status" value="1"/>
</dbReference>
<evidence type="ECO:0000256" key="10">
    <source>
        <dbReference type="SAM" id="Phobius"/>
    </source>
</evidence>
<dbReference type="InterPro" id="IPR006012">
    <property type="entry name" value="Syntaxin/epimorphin_CS"/>
</dbReference>
<evidence type="ECO:0000256" key="6">
    <source>
        <dbReference type="ARBA" id="ARBA00022989"/>
    </source>
</evidence>
<dbReference type="EMBL" id="JADCNL010000001">
    <property type="protein sequence ID" value="KAG0496166.1"/>
    <property type="molecule type" value="Genomic_DNA"/>
</dbReference>
<feature type="domain" description="T-SNARE coiled-coil homology" evidence="11">
    <location>
        <begin position="158"/>
        <end position="220"/>
    </location>
</feature>
<dbReference type="SMART" id="SM00397">
    <property type="entry name" value="t_SNARE"/>
    <property type="match status" value="1"/>
</dbReference>
<evidence type="ECO:0000313" key="12">
    <source>
        <dbReference type="EMBL" id="KAG0496166.1"/>
    </source>
</evidence>
<dbReference type="PANTHER" id="PTHR19957">
    <property type="entry name" value="SYNTAXIN"/>
    <property type="match status" value="1"/>
</dbReference>
<accession>A0A835VH18</accession>
<dbReference type="Pfam" id="PF00804">
    <property type="entry name" value="Syntaxin"/>
    <property type="match status" value="1"/>
</dbReference>
<comment type="subcellular location">
    <subcellularLocation>
        <location evidence="1">Cell membrane</location>
        <topology evidence="1">Single-pass type IV membrane protein</topology>
    </subcellularLocation>
</comment>
<dbReference type="OrthoDB" id="206869at2759"/>
<dbReference type="FunFam" id="1.20.5.110:FF:000008">
    <property type="entry name" value="Syntaxin 132"/>
    <property type="match status" value="1"/>
</dbReference>
<dbReference type="InterPro" id="IPR000727">
    <property type="entry name" value="T_SNARE_dom"/>
</dbReference>
<evidence type="ECO:0000256" key="8">
    <source>
        <dbReference type="RuleBase" id="RU003858"/>
    </source>
</evidence>
<evidence type="ECO:0000313" key="13">
    <source>
        <dbReference type="Proteomes" id="UP000636800"/>
    </source>
</evidence>
<evidence type="ECO:0000256" key="5">
    <source>
        <dbReference type="ARBA" id="ARBA00022927"/>
    </source>
</evidence>
<dbReference type="InterPro" id="IPR006011">
    <property type="entry name" value="Syntaxin_N"/>
</dbReference>
<keyword evidence="13" id="KW-1185">Reference proteome</keyword>
<keyword evidence="3" id="KW-0813">Transport</keyword>
<keyword evidence="5" id="KW-0653">Protein transport</keyword>
<dbReference type="SUPFAM" id="SSF47661">
    <property type="entry name" value="t-snare proteins"/>
    <property type="match status" value="1"/>
</dbReference>
<dbReference type="GO" id="GO:0005886">
    <property type="term" value="C:plasma membrane"/>
    <property type="evidence" value="ECO:0007669"/>
    <property type="project" value="UniProtKB-SubCell"/>
</dbReference>
<dbReference type="GO" id="GO:0006886">
    <property type="term" value="P:intracellular protein transport"/>
    <property type="evidence" value="ECO:0007669"/>
    <property type="project" value="InterPro"/>
</dbReference>
<keyword evidence="7 10" id="KW-0472">Membrane</keyword>
<dbReference type="AlphaFoldDB" id="A0A835VH18"/>
<evidence type="ECO:0000259" key="11">
    <source>
        <dbReference type="PROSITE" id="PS50192"/>
    </source>
</evidence>
<dbReference type="GO" id="GO:0012505">
    <property type="term" value="C:endomembrane system"/>
    <property type="evidence" value="ECO:0007669"/>
    <property type="project" value="TreeGrafter"/>
</dbReference>
<dbReference type="InterPro" id="IPR045242">
    <property type="entry name" value="Syntaxin"/>
</dbReference>
<proteinExistence type="inferred from homology"/>
<dbReference type="Pfam" id="PF05739">
    <property type="entry name" value="SNARE"/>
    <property type="match status" value="1"/>
</dbReference>
<comment type="similarity">
    <text evidence="2 8">Belongs to the syntaxin family.</text>
</comment>
<dbReference type="GO" id="GO:0006906">
    <property type="term" value="P:vesicle fusion"/>
    <property type="evidence" value="ECO:0007669"/>
    <property type="project" value="TreeGrafter"/>
</dbReference>
<evidence type="ECO:0000256" key="3">
    <source>
        <dbReference type="ARBA" id="ARBA00022448"/>
    </source>
</evidence>
<evidence type="ECO:0000256" key="9">
    <source>
        <dbReference type="SAM" id="Coils"/>
    </source>
</evidence>
<keyword evidence="9" id="KW-0175">Coiled coil</keyword>
<dbReference type="GO" id="GO:0048278">
    <property type="term" value="P:vesicle docking"/>
    <property type="evidence" value="ECO:0007669"/>
    <property type="project" value="TreeGrafter"/>
</dbReference>
<keyword evidence="4 10" id="KW-0812">Transmembrane</keyword>
<dbReference type="SMART" id="SM00503">
    <property type="entry name" value="SynN"/>
    <property type="match status" value="1"/>
</dbReference>
<gene>
    <name evidence="12" type="ORF">HPP92_000857</name>
</gene>
<comment type="caution">
    <text evidence="12">The sequence shown here is derived from an EMBL/GenBank/DDBJ whole genome shotgun (WGS) entry which is preliminary data.</text>
</comment>
<feature type="transmembrane region" description="Helical" evidence="10">
    <location>
        <begin position="230"/>
        <end position="250"/>
    </location>
</feature>
<dbReference type="PROSITE" id="PS00914">
    <property type="entry name" value="SYNTAXIN"/>
    <property type="match status" value="1"/>
</dbReference>
<evidence type="ECO:0000256" key="2">
    <source>
        <dbReference type="ARBA" id="ARBA00009063"/>
    </source>
</evidence>
<dbReference type="GO" id="GO:0006887">
    <property type="term" value="P:exocytosis"/>
    <property type="evidence" value="ECO:0007669"/>
    <property type="project" value="TreeGrafter"/>
</dbReference>
<feature type="coiled-coil region" evidence="9">
    <location>
        <begin position="86"/>
        <end position="113"/>
    </location>
</feature>
<evidence type="ECO:0000256" key="1">
    <source>
        <dbReference type="ARBA" id="ARBA00004521"/>
    </source>
</evidence>
<evidence type="ECO:0000256" key="4">
    <source>
        <dbReference type="ARBA" id="ARBA00022692"/>
    </source>
</evidence>
<reference evidence="12 13" key="1">
    <citation type="journal article" date="2020" name="Nat. Food">
        <title>A phased Vanilla planifolia genome enables genetic improvement of flavour and production.</title>
        <authorList>
            <person name="Hasing T."/>
            <person name="Tang H."/>
            <person name="Brym M."/>
            <person name="Khazi F."/>
            <person name="Huang T."/>
            <person name="Chambers A.H."/>
        </authorList>
    </citation>
    <scope>NUCLEOTIDE SEQUENCE [LARGE SCALE GENOMIC DNA]</scope>
    <source>
        <tissue evidence="12">Leaf</tissue>
    </source>
</reference>
<dbReference type="Gene3D" id="1.20.58.70">
    <property type="match status" value="1"/>
</dbReference>